<evidence type="ECO:0000313" key="2">
    <source>
        <dbReference type="EMBL" id="CAD8592026.1"/>
    </source>
</evidence>
<evidence type="ECO:0008006" key="3">
    <source>
        <dbReference type="Google" id="ProtNLM"/>
    </source>
</evidence>
<protein>
    <recommendedName>
        <fullName evidence="3">Cyclopropane-fatty-acyl-phospholipid synthase</fullName>
    </recommendedName>
</protein>
<gene>
    <name evidence="2" type="ORF">MSP1404_LOCUS9430</name>
</gene>
<name>A0A7S0PR37_MICPS</name>
<comment type="similarity">
    <text evidence="1">Belongs to the CFA/CMAS family.</text>
</comment>
<reference evidence="2" key="1">
    <citation type="submission" date="2021-01" db="EMBL/GenBank/DDBJ databases">
        <authorList>
            <person name="Corre E."/>
            <person name="Pelletier E."/>
            <person name="Niang G."/>
            <person name="Scheremetjew M."/>
            <person name="Finn R."/>
            <person name="Kale V."/>
            <person name="Holt S."/>
            <person name="Cochrane G."/>
            <person name="Meng A."/>
            <person name="Brown T."/>
            <person name="Cohen L."/>
        </authorList>
    </citation>
    <scope>NUCLEOTIDE SEQUENCE</scope>
    <source>
        <strain evidence="2">CCMP494</strain>
    </source>
</reference>
<sequence length="363" mass="43445">MITAMLKPAYDAFYRSFLQLVERNLVPDFLLRRGIRFLLRTKCLFHFKNTEDRLKHEMEFVEDLRLRPVAEQTKAANEQHYEVPTEFYLECLGKHLKYSCCLYSKPWMTLDEAEREMLQCYGRRMKIMNRQNILELGCGWGSLSLWMAQMYPLSKITSVSNSTTQKEFIDARAKELGLTNLTIITADMVTFEAPEAGNYDRIVSIEMFEHMKNYDKLFERCTRWLKSGGLMFIHIFVHKDTPYHFEEESEDDWMSKYFFTGGTMPSDRLFCFFAKGLHLKQQWRVNGNHYYKTCEHWLQNLDRSYRKGKAKAILEKTYGKEQSVKWYVYWRLFFLSCAEMFNYDNGEGKGNEWYISHYLFEKP</sequence>
<dbReference type="CDD" id="cd02440">
    <property type="entry name" value="AdoMet_MTases"/>
    <property type="match status" value="1"/>
</dbReference>
<dbReference type="FunFam" id="3.40.50.150:FF:000554">
    <property type="entry name" value="Cation-transporting ATPase"/>
    <property type="match status" value="1"/>
</dbReference>
<accession>A0A7S0PR37</accession>
<dbReference type="InterPro" id="IPR029063">
    <property type="entry name" value="SAM-dependent_MTases_sf"/>
</dbReference>
<dbReference type="EMBL" id="HBEV01012125">
    <property type="protein sequence ID" value="CAD8592026.1"/>
    <property type="molecule type" value="Transcribed_RNA"/>
</dbReference>
<dbReference type="AlphaFoldDB" id="A0A7S0PR37"/>
<organism evidence="2">
    <name type="scientific">Micromonas pusilla</name>
    <name type="common">Picoplanktonic green alga</name>
    <name type="synonym">Chromulina pusilla</name>
    <dbReference type="NCBI Taxonomy" id="38833"/>
    <lineage>
        <taxon>Eukaryota</taxon>
        <taxon>Viridiplantae</taxon>
        <taxon>Chlorophyta</taxon>
        <taxon>Mamiellophyceae</taxon>
        <taxon>Mamiellales</taxon>
        <taxon>Mamiellaceae</taxon>
        <taxon>Micromonas</taxon>
    </lineage>
</organism>
<dbReference type="Pfam" id="PF02353">
    <property type="entry name" value="CMAS"/>
    <property type="match status" value="1"/>
</dbReference>
<dbReference type="PANTHER" id="PTHR43832">
    <property type="match status" value="1"/>
</dbReference>
<dbReference type="Gene3D" id="3.40.50.150">
    <property type="entry name" value="Vaccinia Virus protein VP39"/>
    <property type="match status" value="1"/>
</dbReference>
<dbReference type="PANTHER" id="PTHR43832:SF1">
    <property type="entry name" value="S-ADENOSYL-L-METHIONINE-DEPENDENT METHYLTRANSFERASES SUPERFAMILY PROTEIN"/>
    <property type="match status" value="1"/>
</dbReference>
<proteinExistence type="inferred from homology"/>
<evidence type="ECO:0000256" key="1">
    <source>
        <dbReference type="ARBA" id="ARBA00010815"/>
    </source>
</evidence>
<dbReference type="SUPFAM" id="SSF53335">
    <property type="entry name" value="S-adenosyl-L-methionine-dependent methyltransferases"/>
    <property type="match status" value="1"/>
</dbReference>